<dbReference type="EMBL" id="JYMX02000015">
    <property type="protein sequence ID" value="MCW3713548.1"/>
    <property type="molecule type" value="Genomic_DNA"/>
</dbReference>
<dbReference type="RefSeq" id="WP_240465891.1">
    <property type="nucleotide sequence ID" value="NZ_CAJPCM010000008.1"/>
</dbReference>
<accession>A0ABD4UGZ6</accession>
<dbReference type="InterPro" id="IPR036291">
    <property type="entry name" value="NAD(P)-bd_dom_sf"/>
</dbReference>
<comment type="caution">
    <text evidence="1">The sequence shown here is derived from an EMBL/GenBank/DDBJ whole genome shotgun (WGS) entry which is preliminary data.</text>
</comment>
<organism evidence="1 2">
    <name type="scientific">Burkholderia cenocepacia</name>
    <dbReference type="NCBI Taxonomy" id="95486"/>
    <lineage>
        <taxon>Bacteria</taxon>
        <taxon>Pseudomonadati</taxon>
        <taxon>Pseudomonadota</taxon>
        <taxon>Betaproteobacteria</taxon>
        <taxon>Burkholderiales</taxon>
        <taxon>Burkholderiaceae</taxon>
        <taxon>Burkholderia</taxon>
        <taxon>Burkholderia cepacia complex</taxon>
    </lineage>
</organism>
<evidence type="ECO:0000313" key="1">
    <source>
        <dbReference type="EMBL" id="MCW3713548.1"/>
    </source>
</evidence>
<proteinExistence type="predicted"/>
<dbReference type="SUPFAM" id="SSF51735">
    <property type="entry name" value="NAD(P)-binding Rossmann-fold domains"/>
    <property type="match status" value="1"/>
</dbReference>
<sequence length="48" mass="5101">MSRLTIVGAGHVGKRFGNLIVANRVVDVLQLHDRDIARAAAAEFVDAG</sequence>
<dbReference type="Proteomes" id="UP000191686">
    <property type="component" value="Unassembled WGS sequence"/>
</dbReference>
<reference evidence="1 2" key="1">
    <citation type="journal article" date="2017" name="Front. Microbiol.">
        <title>Genomics reveals a unique clone of Burkholderia cenocepacia harbouring an actively excising novel genomic island.</title>
        <authorList>
            <person name="Patil P."/>
            <person name="Mali S."/>
            <person name="Midha S."/>
            <person name="Gautam V."/>
            <person name="Dash L."/>
            <person name="Kumar S."/>
            <person name="Shastri J."/>
            <person name="Singhal L."/>
            <person name="Patil P.B."/>
        </authorList>
    </citation>
    <scope>NUCLEOTIDE SEQUENCE [LARGE SCALE GENOMIC DNA]</scope>
    <source>
        <strain evidence="1 2">BC-19</strain>
    </source>
</reference>
<gene>
    <name evidence="1" type="ORF">UE95_019875</name>
</gene>
<reference evidence="1 2" key="2">
    <citation type="journal article" date="2017" name="Front. Microbiol.">
        <title>Genomics Reveals a Unique Clone of Burkholderia cenocepacia Harboring an Actively Excising Novel Genomic Island.</title>
        <authorList>
            <person name="Patil P.P."/>
            <person name="Mali S."/>
            <person name="Midha S."/>
            <person name="Gautam V."/>
            <person name="Dash L."/>
            <person name="Kumar S."/>
            <person name="Shastri J."/>
            <person name="Singhal L."/>
            <person name="Patil P.B."/>
        </authorList>
    </citation>
    <scope>NUCLEOTIDE SEQUENCE [LARGE SCALE GENOMIC DNA]</scope>
    <source>
        <strain evidence="1 2">BC-19</strain>
    </source>
</reference>
<protein>
    <recommendedName>
        <fullName evidence="3">Gfo/Idh/MocA family oxidoreductase</fullName>
    </recommendedName>
</protein>
<name>A0ABD4UGZ6_9BURK</name>
<evidence type="ECO:0008006" key="3">
    <source>
        <dbReference type="Google" id="ProtNLM"/>
    </source>
</evidence>
<dbReference type="AlphaFoldDB" id="A0ABD4UGZ6"/>
<evidence type="ECO:0000313" key="2">
    <source>
        <dbReference type="Proteomes" id="UP000191686"/>
    </source>
</evidence>